<protein>
    <submittedName>
        <fullName evidence="6">MerR family transcriptional regulator</fullName>
    </submittedName>
</protein>
<dbReference type="Gene3D" id="1.10.1660.10">
    <property type="match status" value="1"/>
</dbReference>
<dbReference type="InterPro" id="IPR009061">
    <property type="entry name" value="DNA-bd_dom_put_sf"/>
</dbReference>
<evidence type="ECO:0000256" key="3">
    <source>
        <dbReference type="ARBA" id="ARBA00023125"/>
    </source>
</evidence>
<name>A0A850F330_9BACL</name>
<dbReference type="SMART" id="SM00422">
    <property type="entry name" value="HTH_MERR"/>
    <property type="match status" value="1"/>
</dbReference>
<dbReference type="Pfam" id="PF13411">
    <property type="entry name" value="MerR_1"/>
    <property type="match status" value="1"/>
</dbReference>
<dbReference type="PANTHER" id="PTHR30204">
    <property type="entry name" value="REDOX-CYCLING DRUG-SENSING TRANSCRIPTIONAL ACTIVATOR SOXR"/>
    <property type="match status" value="1"/>
</dbReference>
<keyword evidence="2" id="KW-0805">Transcription regulation</keyword>
<dbReference type="PROSITE" id="PS50937">
    <property type="entry name" value="HTH_MERR_2"/>
    <property type="match status" value="1"/>
</dbReference>
<feature type="domain" description="HTH merR-type" evidence="5">
    <location>
        <begin position="4"/>
        <end position="73"/>
    </location>
</feature>
<keyword evidence="3" id="KW-0238">DNA-binding</keyword>
<evidence type="ECO:0000313" key="6">
    <source>
        <dbReference type="EMBL" id="NUU64421.1"/>
    </source>
</evidence>
<dbReference type="SUPFAM" id="SSF46955">
    <property type="entry name" value="Putative DNA-binding domain"/>
    <property type="match status" value="1"/>
</dbReference>
<accession>A0A850F330</accession>
<dbReference type="EMBL" id="JABWCS010000221">
    <property type="protein sequence ID" value="NUU64421.1"/>
    <property type="molecule type" value="Genomic_DNA"/>
</dbReference>
<comment type="caution">
    <text evidence="6">The sequence shown here is derived from an EMBL/GenBank/DDBJ whole genome shotgun (WGS) entry which is preliminary data.</text>
</comment>
<dbReference type="PANTHER" id="PTHR30204:SF69">
    <property type="entry name" value="MERR-FAMILY TRANSCRIPTIONAL REGULATOR"/>
    <property type="match status" value="1"/>
</dbReference>
<dbReference type="InterPro" id="IPR000551">
    <property type="entry name" value="MerR-type_HTH_dom"/>
</dbReference>
<evidence type="ECO:0000256" key="2">
    <source>
        <dbReference type="ARBA" id="ARBA00023015"/>
    </source>
</evidence>
<dbReference type="GO" id="GO:0003700">
    <property type="term" value="F:DNA-binding transcription factor activity"/>
    <property type="evidence" value="ECO:0007669"/>
    <property type="project" value="InterPro"/>
</dbReference>
<gene>
    <name evidence="6" type="ORF">HPT30_29110</name>
</gene>
<keyword evidence="1" id="KW-0678">Repressor</keyword>
<dbReference type="RefSeq" id="WP_175374732.1">
    <property type="nucleotide sequence ID" value="NZ_JABWCS010000221.1"/>
</dbReference>
<evidence type="ECO:0000259" key="5">
    <source>
        <dbReference type="PROSITE" id="PS50937"/>
    </source>
</evidence>
<keyword evidence="4" id="KW-0804">Transcription</keyword>
<dbReference type="AlphaFoldDB" id="A0A850F330"/>
<dbReference type="Proteomes" id="UP000564806">
    <property type="component" value="Unassembled WGS sequence"/>
</dbReference>
<reference evidence="6" key="1">
    <citation type="submission" date="2020-06" db="EMBL/GenBank/DDBJ databases">
        <title>Paenibacillus sp. nov., isolated from soil.</title>
        <authorList>
            <person name="Seo Y.L."/>
        </authorList>
    </citation>
    <scope>NUCLEOTIDE SEQUENCE [LARGE SCALE GENOMIC DNA]</scope>
    <source>
        <strain evidence="6">JW14</strain>
    </source>
</reference>
<evidence type="ECO:0000256" key="1">
    <source>
        <dbReference type="ARBA" id="ARBA00022491"/>
    </source>
</evidence>
<proteinExistence type="predicted"/>
<sequence length="266" mass="30801">MKKELTISELAKLMNVSVHQIRYFEEKGVLYPAYLDENKYRMYGIDQIYRLAHILLLRKLGLSVQAIATWSEDGTPDEMQDLLLQSVSRIESQMDQLQALNGLIHKVLDEHKRFGHDTSSIKIIQREALVLSSWFETEFEAELDARMFVQQDNVLTELFEADIHYVYEEESRVTICTEVNGVEGNIILPGGEYLSFMFSIQSEADLERHFELFQTFADKSSFILTGPKILVEKSYLSLFAQESIHYELLACVDRSSEVAIKQEKKR</sequence>
<keyword evidence="7" id="KW-1185">Reference proteome</keyword>
<organism evidence="6 7">
    <name type="scientific">Paenibacillus agri</name>
    <dbReference type="NCBI Taxonomy" id="2744309"/>
    <lineage>
        <taxon>Bacteria</taxon>
        <taxon>Bacillati</taxon>
        <taxon>Bacillota</taxon>
        <taxon>Bacilli</taxon>
        <taxon>Bacillales</taxon>
        <taxon>Paenibacillaceae</taxon>
        <taxon>Paenibacillus</taxon>
    </lineage>
</organism>
<dbReference type="PRINTS" id="PR00040">
    <property type="entry name" value="HTHMERR"/>
</dbReference>
<dbReference type="GO" id="GO:0003677">
    <property type="term" value="F:DNA binding"/>
    <property type="evidence" value="ECO:0007669"/>
    <property type="project" value="UniProtKB-KW"/>
</dbReference>
<dbReference type="InterPro" id="IPR047057">
    <property type="entry name" value="MerR_fam"/>
</dbReference>
<evidence type="ECO:0000313" key="7">
    <source>
        <dbReference type="Proteomes" id="UP000564806"/>
    </source>
</evidence>
<evidence type="ECO:0000256" key="4">
    <source>
        <dbReference type="ARBA" id="ARBA00023163"/>
    </source>
</evidence>